<name>A0AAW8F2T0_9ACTN</name>
<sequence length="49" mass="5466">MLFAEASTGGAYNNGEYGAYGRLAAWRSLAALYSHAVPRPTDRYRYPRP</sequence>
<protein>
    <submittedName>
        <fullName evidence="1">Uncharacterized protein</fullName>
    </submittedName>
</protein>
<organism evidence="1 2">
    <name type="scientific">Streptomyces canus</name>
    <dbReference type="NCBI Taxonomy" id="58343"/>
    <lineage>
        <taxon>Bacteria</taxon>
        <taxon>Bacillati</taxon>
        <taxon>Actinomycetota</taxon>
        <taxon>Actinomycetes</taxon>
        <taxon>Kitasatosporales</taxon>
        <taxon>Streptomycetaceae</taxon>
        <taxon>Streptomyces</taxon>
        <taxon>Streptomyces aurantiacus group</taxon>
    </lineage>
</organism>
<proteinExistence type="predicted"/>
<evidence type="ECO:0000313" key="1">
    <source>
        <dbReference type="EMBL" id="MDQ0904414.1"/>
    </source>
</evidence>
<dbReference type="InterPro" id="IPR045756">
    <property type="entry name" value="DUF6183"/>
</dbReference>
<dbReference type="AlphaFoldDB" id="A0AAW8F2T0"/>
<dbReference type="EMBL" id="JAUSZV010000003">
    <property type="protein sequence ID" value="MDQ0904414.1"/>
    <property type="molecule type" value="Genomic_DNA"/>
</dbReference>
<accession>A0AAW8F2T0</accession>
<reference evidence="1" key="1">
    <citation type="submission" date="2023-07" db="EMBL/GenBank/DDBJ databases">
        <title>Comparative genomics of wheat-associated soil bacteria to identify genetic determinants of phenazine resistance.</title>
        <authorList>
            <person name="Mouncey N."/>
        </authorList>
    </citation>
    <scope>NUCLEOTIDE SEQUENCE</scope>
    <source>
        <strain evidence="1">V4I22</strain>
    </source>
</reference>
<dbReference type="Proteomes" id="UP001234216">
    <property type="component" value="Unassembled WGS sequence"/>
</dbReference>
<gene>
    <name evidence="1" type="ORF">QFZ22_000399</name>
</gene>
<evidence type="ECO:0000313" key="2">
    <source>
        <dbReference type="Proteomes" id="UP001234216"/>
    </source>
</evidence>
<dbReference type="Pfam" id="PF19681">
    <property type="entry name" value="DUF6183"/>
    <property type="match status" value="1"/>
</dbReference>
<comment type="caution">
    <text evidence="1">The sequence shown here is derived from an EMBL/GenBank/DDBJ whole genome shotgun (WGS) entry which is preliminary data.</text>
</comment>